<dbReference type="FunFam" id="3.40.190.80:FF:000005">
    <property type="entry name" value="3'(2'),5'-bisphosphate nucleotidase CysQ"/>
    <property type="match status" value="1"/>
</dbReference>
<dbReference type="Gene3D" id="3.40.190.80">
    <property type="match status" value="1"/>
</dbReference>
<dbReference type="FunFam" id="3.30.540.10:FF:000007">
    <property type="entry name" value="3'(2'),5'-bisphosphate nucleotidase CysQ"/>
    <property type="match status" value="1"/>
</dbReference>
<dbReference type="PROSITE" id="PS00630">
    <property type="entry name" value="IMP_2"/>
    <property type="match status" value="1"/>
</dbReference>
<dbReference type="PRINTS" id="PR00377">
    <property type="entry name" value="IMPHPHTASES"/>
</dbReference>
<keyword evidence="5 9" id="KW-0479">Metal-binding</keyword>
<dbReference type="GO" id="GO:0050427">
    <property type="term" value="P:3'-phosphoadenosine 5'-phosphosulfate metabolic process"/>
    <property type="evidence" value="ECO:0007669"/>
    <property type="project" value="TreeGrafter"/>
</dbReference>
<evidence type="ECO:0000256" key="1">
    <source>
        <dbReference type="ARBA" id="ARBA00001625"/>
    </source>
</evidence>
<dbReference type="PANTHER" id="PTHR43028">
    <property type="entry name" value="3'(2'),5'-BISPHOSPHATE NUCLEOTIDASE 1"/>
    <property type="match status" value="1"/>
</dbReference>
<dbReference type="Pfam" id="PF00459">
    <property type="entry name" value="Inositol_P"/>
    <property type="match status" value="1"/>
</dbReference>
<evidence type="ECO:0000256" key="5">
    <source>
        <dbReference type="ARBA" id="ARBA00022723"/>
    </source>
</evidence>
<evidence type="ECO:0000256" key="6">
    <source>
        <dbReference type="ARBA" id="ARBA00022801"/>
    </source>
</evidence>
<dbReference type="EMBL" id="CP001798">
    <property type="protein sequence ID" value="ADE15371.1"/>
    <property type="molecule type" value="Genomic_DNA"/>
</dbReference>
<evidence type="ECO:0000256" key="3">
    <source>
        <dbReference type="ARBA" id="ARBA00022475"/>
    </source>
</evidence>
<dbReference type="RefSeq" id="WP_013033233.1">
    <property type="nucleotide sequence ID" value="NC_013960.1"/>
</dbReference>
<feature type="binding site" evidence="9">
    <location>
        <position position="71"/>
    </location>
    <ligand>
        <name>Mg(2+)</name>
        <dbReference type="ChEBI" id="CHEBI:18420"/>
        <label>1</label>
    </ligand>
</feature>
<feature type="binding site" evidence="10">
    <location>
        <position position="91"/>
    </location>
    <ligand>
        <name>Mg(2+)</name>
        <dbReference type="ChEBI" id="CHEBI:18420"/>
        <label>1</label>
        <note>catalytic</note>
    </ligand>
</feature>
<feature type="binding site" evidence="9">
    <location>
        <begin position="93"/>
        <end position="96"/>
    </location>
    <ligand>
        <name>substrate</name>
    </ligand>
</feature>
<evidence type="ECO:0000313" key="12">
    <source>
        <dbReference type="Proteomes" id="UP000001844"/>
    </source>
</evidence>
<keyword evidence="12" id="KW-1185">Reference proteome</keyword>
<dbReference type="AlphaFoldDB" id="D5BV21"/>
<comment type="cofactor">
    <cofactor evidence="9 10">
        <name>Mg(2+)</name>
        <dbReference type="ChEBI" id="CHEBI:18420"/>
    </cofactor>
</comment>
<evidence type="ECO:0000256" key="2">
    <source>
        <dbReference type="ARBA" id="ARBA00005289"/>
    </source>
</evidence>
<feature type="binding site" evidence="9">
    <location>
        <position position="91"/>
    </location>
    <ligand>
        <name>Mg(2+)</name>
        <dbReference type="ChEBI" id="CHEBI:18420"/>
        <label>2</label>
    </ligand>
</feature>
<dbReference type="CDD" id="cd01638">
    <property type="entry name" value="CysQ"/>
    <property type="match status" value="1"/>
</dbReference>
<feature type="binding site" evidence="10">
    <location>
        <position position="94"/>
    </location>
    <ligand>
        <name>Mg(2+)</name>
        <dbReference type="ChEBI" id="CHEBI:18420"/>
        <label>1</label>
        <note>catalytic</note>
    </ligand>
</feature>
<feature type="binding site" evidence="9">
    <location>
        <position position="71"/>
    </location>
    <ligand>
        <name>substrate</name>
    </ligand>
</feature>
<sequence>MPRGSDPGALLAPVMEIAVEAGEQILAVYNTAFVVEHKEDCSPLTEADLASHKTILQGLATLTPGIPVLSEESKEISFAERHTWQRYWLVDPLDGTREFVKRNGEFTVNIALIEDHQPVLGVVYVPVMKVLYYASRGQGAYQKETDRASTPLKVRPWRGGTARVVGSRSHAGEHLKAFLDKVGDYELVSMGSSLKICLVAEGKADVYPRFGLTSEWDTAAAQCVVEEAGGMLVDFSRAPLRYNAKESLLNPYFLVIADPAGHWEQFIPESVKSDSNSGN</sequence>
<reference evidence="12" key="1">
    <citation type="submission" date="2010-04" db="EMBL/GenBank/DDBJ databases">
        <title>Complete genome sequence of Nitrosococcus halophilus Nc4, a salt-adapted, aerobic obligate ammonia-oxidizing sulfur purple bacterium.</title>
        <authorList>
            <consortium name="US DOE Joint Genome Institute"/>
            <person name="Campbell M.A."/>
            <person name="Malfatti S.A."/>
            <person name="Chain P.S.G."/>
            <person name="Heidelberg J.F."/>
            <person name="Ward B.B."/>
            <person name="Klotz M.G."/>
        </authorList>
    </citation>
    <scope>NUCLEOTIDE SEQUENCE [LARGE SCALE GENOMIC DNA]</scope>
    <source>
        <strain evidence="12">Nc4</strain>
    </source>
</reference>
<comment type="subcellular location">
    <subcellularLocation>
        <location evidence="9">Cell inner membrane</location>
        <topology evidence="9">Peripheral membrane protein</topology>
        <orientation evidence="9">Cytoplasmic side</orientation>
    </subcellularLocation>
</comment>
<feature type="binding site" evidence="9">
    <location>
        <position position="93"/>
    </location>
    <ligand>
        <name>Mg(2+)</name>
        <dbReference type="ChEBI" id="CHEBI:18420"/>
        <label>1</label>
    </ligand>
</feature>
<feature type="binding site" evidence="10">
    <location>
        <position position="217"/>
    </location>
    <ligand>
        <name>Mg(2+)</name>
        <dbReference type="ChEBI" id="CHEBI:18420"/>
        <label>1</label>
        <note>catalytic</note>
    </ligand>
</feature>
<dbReference type="PROSITE" id="PS00629">
    <property type="entry name" value="IMP_1"/>
    <property type="match status" value="1"/>
</dbReference>
<keyword evidence="4 9" id="KW-0997">Cell inner membrane</keyword>
<dbReference type="InterPro" id="IPR020550">
    <property type="entry name" value="Inositol_monophosphatase_CS"/>
</dbReference>
<organism evidence="11 12">
    <name type="scientific">Nitrosococcus halophilus (strain Nc4)</name>
    <dbReference type="NCBI Taxonomy" id="472759"/>
    <lineage>
        <taxon>Bacteria</taxon>
        <taxon>Pseudomonadati</taxon>
        <taxon>Pseudomonadota</taxon>
        <taxon>Gammaproteobacteria</taxon>
        <taxon>Chromatiales</taxon>
        <taxon>Chromatiaceae</taxon>
        <taxon>Nitrosococcus</taxon>
    </lineage>
</organism>
<keyword evidence="6 9" id="KW-0378">Hydrolase</keyword>
<keyword evidence="3 9" id="KW-1003">Cell membrane</keyword>
<dbReference type="EC" id="3.1.3.7" evidence="9"/>
<comment type="catalytic activity">
    <reaction evidence="1 9">
        <text>adenosine 3',5'-bisphosphate + H2O = AMP + phosphate</text>
        <dbReference type="Rhea" id="RHEA:10040"/>
        <dbReference type="ChEBI" id="CHEBI:15377"/>
        <dbReference type="ChEBI" id="CHEBI:43474"/>
        <dbReference type="ChEBI" id="CHEBI:58343"/>
        <dbReference type="ChEBI" id="CHEBI:456215"/>
        <dbReference type="EC" id="3.1.3.7"/>
    </reaction>
</comment>
<comment type="function">
    <text evidence="9">Converts adenosine-3',5'-bisphosphate (PAP) to AMP.</text>
</comment>
<evidence type="ECO:0000256" key="8">
    <source>
        <dbReference type="ARBA" id="ARBA00023136"/>
    </source>
</evidence>
<feature type="binding site" evidence="9">
    <location>
        <position position="94"/>
    </location>
    <ligand>
        <name>Mg(2+)</name>
        <dbReference type="ChEBI" id="CHEBI:18420"/>
        <label>2</label>
    </ligand>
</feature>
<dbReference type="STRING" id="472759.Nhal_2283"/>
<proteinExistence type="inferred from homology"/>
<dbReference type="SUPFAM" id="SSF56655">
    <property type="entry name" value="Carbohydrate phosphatase"/>
    <property type="match status" value="1"/>
</dbReference>
<feature type="binding site" evidence="9">
    <location>
        <position position="91"/>
    </location>
    <ligand>
        <name>Mg(2+)</name>
        <dbReference type="ChEBI" id="CHEBI:18420"/>
        <label>1</label>
    </ligand>
</feature>
<dbReference type="GO" id="GO:0008441">
    <property type="term" value="F:3'(2'),5'-bisphosphate nucleotidase activity"/>
    <property type="evidence" value="ECO:0007669"/>
    <property type="project" value="UniProtKB-UniRule"/>
</dbReference>
<evidence type="ECO:0000256" key="7">
    <source>
        <dbReference type="ARBA" id="ARBA00022842"/>
    </source>
</evidence>
<dbReference type="GO" id="GO:0046854">
    <property type="term" value="P:phosphatidylinositol phosphate biosynthetic process"/>
    <property type="evidence" value="ECO:0007669"/>
    <property type="project" value="InterPro"/>
</dbReference>
<keyword evidence="7 9" id="KW-0460">Magnesium</keyword>
<accession>D5BV21</accession>
<dbReference type="Proteomes" id="UP000001844">
    <property type="component" value="Chromosome"/>
</dbReference>
<feature type="binding site" evidence="9">
    <location>
        <position position="217"/>
    </location>
    <ligand>
        <name>Mg(2+)</name>
        <dbReference type="ChEBI" id="CHEBI:18420"/>
        <label>2</label>
    </ligand>
</feature>
<name>D5BV21_NITHN</name>
<evidence type="ECO:0000313" key="11">
    <source>
        <dbReference type="EMBL" id="ADE15371.1"/>
    </source>
</evidence>
<dbReference type="PANTHER" id="PTHR43028:SF5">
    <property type="entry name" value="3'(2'),5'-BISPHOSPHATE NUCLEOTIDASE 1"/>
    <property type="match status" value="1"/>
</dbReference>
<gene>
    <name evidence="9" type="primary">cysQ</name>
    <name evidence="11" type="ordered locus">Nhal_2283</name>
</gene>
<feature type="binding site" evidence="10">
    <location>
        <position position="93"/>
    </location>
    <ligand>
        <name>Mg(2+)</name>
        <dbReference type="ChEBI" id="CHEBI:18420"/>
        <label>2</label>
    </ligand>
</feature>
<dbReference type="InterPro" id="IPR050725">
    <property type="entry name" value="CysQ/Inositol_MonoPase"/>
</dbReference>
<feature type="binding site" evidence="9">
    <location>
        <position position="217"/>
    </location>
    <ligand>
        <name>substrate</name>
    </ligand>
</feature>
<feature type="binding site" evidence="10">
    <location>
        <position position="71"/>
    </location>
    <ligand>
        <name>Mg(2+)</name>
        <dbReference type="ChEBI" id="CHEBI:18420"/>
        <label>1</label>
        <note>catalytic</note>
    </ligand>
</feature>
<dbReference type="GO" id="GO:0000287">
    <property type="term" value="F:magnesium ion binding"/>
    <property type="evidence" value="ECO:0007669"/>
    <property type="project" value="UniProtKB-UniRule"/>
</dbReference>
<dbReference type="HOGENOM" id="CLU_044118_3_0_6"/>
<dbReference type="GO" id="GO:0000103">
    <property type="term" value="P:sulfate assimilation"/>
    <property type="evidence" value="ECO:0007669"/>
    <property type="project" value="TreeGrafter"/>
</dbReference>
<dbReference type="KEGG" id="nhl:Nhal_2283"/>
<dbReference type="eggNOG" id="COG1218">
    <property type="taxonomic scope" value="Bacteria"/>
</dbReference>
<dbReference type="GO" id="GO:0005886">
    <property type="term" value="C:plasma membrane"/>
    <property type="evidence" value="ECO:0007669"/>
    <property type="project" value="UniProtKB-SubCell"/>
</dbReference>
<comment type="similarity">
    <text evidence="2 9">Belongs to the inositol monophosphatase superfamily. CysQ family.</text>
</comment>
<dbReference type="InterPro" id="IPR000760">
    <property type="entry name" value="Inositol_monophosphatase-like"/>
</dbReference>
<dbReference type="HAMAP" id="MF_02095">
    <property type="entry name" value="CysQ"/>
    <property type="match status" value="1"/>
</dbReference>
<dbReference type="NCBIfam" id="TIGR01331">
    <property type="entry name" value="bisphos_cysQ"/>
    <property type="match status" value="1"/>
</dbReference>
<dbReference type="InterPro" id="IPR006240">
    <property type="entry name" value="CysQ"/>
</dbReference>
<dbReference type="InterPro" id="IPR020583">
    <property type="entry name" value="Inositol_monoP_metal-BS"/>
</dbReference>
<evidence type="ECO:0000256" key="10">
    <source>
        <dbReference type="PIRSR" id="PIRSR600760-2"/>
    </source>
</evidence>
<keyword evidence="8 9" id="KW-0472">Membrane</keyword>
<evidence type="ECO:0000256" key="9">
    <source>
        <dbReference type="HAMAP-Rule" id="MF_02095"/>
    </source>
</evidence>
<evidence type="ECO:0000256" key="4">
    <source>
        <dbReference type="ARBA" id="ARBA00022519"/>
    </source>
</evidence>
<protein>
    <recommendedName>
        <fullName evidence="9">3'(2'),5'-bisphosphate nucleotidase CysQ</fullName>
        <ecNumber evidence="9">3.1.3.7</ecNumber>
    </recommendedName>
    <alternativeName>
        <fullName evidence="9">3'(2'),5-bisphosphonucleoside 3'(2')-phosphohydrolase</fullName>
    </alternativeName>
    <alternativeName>
        <fullName evidence="9">3'-phosphoadenosine 5'-phosphate phosphatase</fullName>
        <shortName evidence="9">PAP phosphatase</shortName>
    </alternativeName>
</protein>
<dbReference type="Gene3D" id="3.30.540.10">
    <property type="entry name" value="Fructose-1,6-Bisphosphatase, subunit A, domain 1"/>
    <property type="match status" value="1"/>
</dbReference>
<dbReference type="OrthoDB" id="9785695at2"/>